<dbReference type="Proteomes" id="UP000332515">
    <property type="component" value="Unassembled WGS sequence"/>
</dbReference>
<evidence type="ECO:0000259" key="4">
    <source>
        <dbReference type="PROSITE" id="PS50956"/>
    </source>
</evidence>
<sequence length="142" mass="15515">MNELDETDRRLIALLQENGRMPTASLAAVLGVSRGTVQNRIARLQAAKVLVGFTVRLGQEVSDEAVRAITSIAIEGDQTSRIVAALARMPEITRLHSTNGRWDLVVEITAADLGHIDRVLREIRSLKGIAGSETSLLLSRYK</sequence>
<feature type="domain" description="HTH asnC-type" evidence="4">
    <location>
        <begin position="4"/>
        <end position="65"/>
    </location>
</feature>
<dbReference type="SMART" id="SM00344">
    <property type="entry name" value="HTH_ASNC"/>
    <property type="match status" value="1"/>
</dbReference>
<dbReference type="InterPro" id="IPR019887">
    <property type="entry name" value="Tscrpt_reg_AsnC/Lrp_C"/>
</dbReference>
<dbReference type="SUPFAM" id="SSF46785">
    <property type="entry name" value="Winged helix' DNA-binding domain"/>
    <property type="match status" value="1"/>
</dbReference>
<dbReference type="GO" id="GO:0005829">
    <property type="term" value="C:cytosol"/>
    <property type="evidence" value="ECO:0007669"/>
    <property type="project" value="TreeGrafter"/>
</dbReference>
<dbReference type="Pfam" id="PF01037">
    <property type="entry name" value="AsnC_trans_reg"/>
    <property type="match status" value="1"/>
</dbReference>
<dbReference type="InterPro" id="IPR036390">
    <property type="entry name" value="WH_DNA-bd_sf"/>
</dbReference>
<keyword evidence="1" id="KW-0805">Transcription regulation</keyword>
<evidence type="ECO:0000313" key="5">
    <source>
        <dbReference type="EMBL" id="MQT12589.1"/>
    </source>
</evidence>
<evidence type="ECO:0000256" key="1">
    <source>
        <dbReference type="ARBA" id="ARBA00023015"/>
    </source>
</evidence>
<proteinExistence type="predicted"/>
<keyword evidence="3" id="KW-0804">Transcription</keyword>
<gene>
    <name evidence="5" type="ORF">F0357_07960</name>
</gene>
<keyword evidence="2" id="KW-0238">DNA-binding</keyword>
<dbReference type="GO" id="GO:0043200">
    <property type="term" value="P:response to amino acid"/>
    <property type="evidence" value="ECO:0007669"/>
    <property type="project" value="TreeGrafter"/>
</dbReference>
<dbReference type="InterPro" id="IPR000485">
    <property type="entry name" value="AsnC-type_HTH_dom"/>
</dbReference>
<dbReference type="InterPro" id="IPR011008">
    <property type="entry name" value="Dimeric_a/b-barrel"/>
</dbReference>
<dbReference type="Gene3D" id="1.10.10.10">
    <property type="entry name" value="Winged helix-like DNA-binding domain superfamily/Winged helix DNA-binding domain"/>
    <property type="match status" value="1"/>
</dbReference>
<accession>A0A6A7Y4F7</accession>
<dbReference type="PROSITE" id="PS50956">
    <property type="entry name" value="HTH_ASNC_2"/>
    <property type="match status" value="1"/>
</dbReference>
<organism evidence="5 6">
    <name type="scientific">Segnochrobactrum spirostomi</name>
    <dbReference type="NCBI Taxonomy" id="2608987"/>
    <lineage>
        <taxon>Bacteria</taxon>
        <taxon>Pseudomonadati</taxon>
        <taxon>Pseudomonadota</taxon>
        <taxon>Alphaproteobacteria</taxon>
        <taxon>Hyphomicrobiales</taxon>
        <taxon>Segnochrobactraceae</taxon>
        <taxon>Segnochrobactrum</taxon>
    </lineage>
</organism>
<keyword evidence="6" id="KW-1185">Reference proteome</keyword>
<protein>
    <submittedName>
        <fullName evidence="5">Lrp/AsnC family transcriptional regulator</fullName>
    </submittedName>
</protein>
<dbReference type="InterPro" id="IPR019888">
    <property type="entry name" value="Tscrpt_reg_AsnC-like"/>
</dbReference>
<dbReference type="Pfam" id="PF13404">
    <property type="entry name" value="HTH_AsnC-type"/>
    <property type="match status" value="1"/>
</dbReference>
<reference evidence="5 6" key="1">
    <citation type="submission" date="2019-09" db="EMBL/GenBank/DDBJ databases">
        <title>Segnochrobactrum spirostomi gen. nov., sp. nov., isolated from the ciliate Spirostomum cf. yagiui and description of a novel family, Segnochrobactraceae fam. nov. within the order Rhizobiales of the class Alphaproteobacteria.</title>
        <authorList>
            <person name="Akter S."/>
            <person name="Shazib S.U.A."/>
            <person name="Shin M.K."/>
        </authorList>
    </citation>
    <scope>NUCLEOTIDE SEQUENCE [LARGE SCALE GENOMIC DNA]</scope>
    <source>
        <strain evidence="5 6">Sp-1</strain>
    </source>
</reference>
<dbReference type="InterPro" id="IPR036388">
    <property type="entry name" value="WH-like_DNA-bd_sf"/>
</dbReference>
<dbReference type="SUPFAM" id="SSF54909">
    <property type="entry name" value="Dimeric alpha+beta barrel"/>
    <property type="match status" value="1"/>
</dbReference>
<dbReference type="RefSeq" id="WP_312861503.1">
    <property type="nucleotide sequence ID" value="NZ_VWNA01000001.1"/>
</dbReference>
<dbReference type="PRINTS" id="PR00033">
    <property type="entry name" value="HTHASNC"/>
</dbReference>
<name>A0A6A7Y4F7_9HYPH</name>
<dbReference type="GO" id="GO:0043565">
    <property type="term" value="F:sequence-specific DNA binding"/>
    <property type="evidence" value="ECO:0007669"/>
    <property type="project" value="InterPro"/>
</dbReference>
<dbReference type="PANTHER" id="PTHR30154:SF34">
    <property type="entry name" value="TRANSCRIPTIONAL REGULATOR AZLB"/>
    <property type="match status" value="1"/>
</dbReference>
<dbReference type="EMBL" id="VWNA01000001">
    <property type="protein sequence ID" value="MQT12589.1"/>
    <property type="molecule type" value="Genomic_DNA"/>
</dbReference>
<dbReference type="PANTHER" id="PTHR30154">
    <property type="entry name" value="LEUCINE-RESPONSIVE REGULATORY PROTEIN"/>
    <property type="match status" value="1"/>
</dbReference>
<dbReference type="Gene3D" id="3.30.70.920">
    <property type="match status" value="1"/>
</dbReference>
<evidence type="ECO:0000313" key="6">
    <source>
        <dbReference type="Proteomes" id="UP000332515"/>
    </source>
</evidence>
<comment type="caution">
    <text evidence="5">The sequence shown here is derived from an EMBL/GenBank/DDBJ whole genome shotgun (WGS) entry which is preliminary data.</text>
</comment>
<dbReference type="AlphaFoldDB" id="A0A6A7Y4F7"/>
<evidence type="ECO:0000256" key="3">
    <source>
        <dbReference type="ARBA" id="ARBA00023163"/>
    </source>
</evidence>
<evidence type="ECO:0000256" key="2">
    <source>
        <dbReference type="ARBA" id="ARBA00023125"/>
    </source>
</evidence>